<evidence type="ECO:0000313" key="1">
    <source>
        <dbReference type="EMBL" id="ALE41368.1"/>
    </source>
</evidence>
<dbReference type="AntiFam" id="ANF00051">
    <property type="entry name" value="Translation of DNA tandem repeat"/>
</dbReference>
<dbReference type="EMBL" id="CP012603">
    <property type="protein sequence ID" value="ALE41368.1"/>
    <property type="molecule type" value="Genomic_DNA"/>
</dbReference>
<dbReference type="PATRIC" id="fig|1279460.3.peg.4327"/>
<name>A0A0M4NBZ4_LEPIR</name>
<evidence type="ECO:0000313" key="2">
    <source>
        <dbReference type="Proteomes" id="UP000056502"/>
    </source>
</evidence>
<dbReference type="AlphaFoldDB" id="A0A0M4NBZ4"/>
<reference evidence="1 2" key="1">
    <citation type="journal article" date="2015" name="Genome Announc.">
        <title>Whole-Genome Sequence of Leptospira interrogans Serovar Hardjo Subtype Hardjoprajitno Strain Norma, Isolated from Cattle in a Leptospirosis Outbreak in Brazil.</title>
        <authorList>
            <person name="Cosate M.R."/>
            <person name="Soares S.C."/>
            <person name="Mendes T.A."/>
            <person name="Raittz R.T."/>
            <person name="Moreira E.C."/>
            <person name="Leite R."/>
            <person name="Fernandes G.R."/>
            <person name="Haddad J.P."/>
            <person name="Ortega J.M."/>
        </authorList>
    </citation>
    <scope>NUCLEOTIDE SEQUENCE [LARGE SCALE GENOMIC DNA]</scope>
    <source>
        <strain evidence="1 2">Norma</strain>
    </source>
</reference>
<proteinExistence type="predicted"/>
<gene>
    <name evidence="1" type="ORF">G436_4231</name>
</gene>
<protein>
    <submittedName>
        <fullName evidence="1">Uncharacterized protein</fullName>
    </submittedName>
</protein>
<dbReference type="Proteomes" id="UP000056502">
    <property type="component" value="Chromosome I"/>
</dbReference>
<accession>A0A0M4NBZ4</accession>
<sequence>MRELLQITILKTNSKIVRTHTFRKFFLTPNSHYFRKT</sequence>
<organism evidence="1">
    <name type="scientific">Leptospira interrogans serovar Hardjo str. Norma</name>
    <dbReference type="NCBI Taxonomy" id="1279460"/>
    <lineage>
        <taxon>Bacteria</taxon>
        <taxon>Pseudomonadati</taxon>
        <taxon>Spirochaetota</taxon>
        <taxon>Spirochaetia</taxon>
        <taxon>Leptospirales</taxon>
        <taxon>Leptospiraceae</taxon>
        <taxon>Leptospira</taxon>
    </lineage>
</organism>